<dbReference type="AlphaFoldDB" id="A0A640K7V4"/>
<keyword evidence="3" id="KW-1185">Reference proteome</keyword>
<evidence type="ECO:0000256" key="1">
    <source>
        <dbReference type="SAM" id="MobiDB-lite"/>
    </source>
</evidence>
<evidence type="ECO:0000313" key="2">
    <source>
        <dbReference type="EMBL" id="GET85640.1"/>
    </source>
</evidence>
<dbReference type="Proteomes" id="UP000419144">
    <property type="component" value="Unassembled WGS sequence"/>
</dbReference>
<protein>
    <submittedName>
        <fullName evidence="2">Uncharacterized protein</fullName>
    </submittedName>
</protein>
<dbReference type="EMBL" id="BLBS01000004">
    <property type="protein sequence ID" value="GET85640.1"/>
    <property type="molecule type" value="Genomic_DNA"/>
</dbReference>
<accession>A0A640K7V4</accession>
<gene>
    <name evidence="2" type="ORF">LtaPh_0403400</name>
</gene>
<comment type="caution">
    <text evidence="2">The sequence shown here is derived from an EMBL/GenBank/DDBJ whole genome shotgun (WGS) entry which is preliminary data.</text>
</comment>
<evidence type="ECO:0000313" key="3">
    <source>
        <dbReference type="Proteomes" id="UP000419144"/>
    </source>
</evidence>
<feature type="region of interest" description="Disordered" evidence="1">
    <location>
        <begin position="205"/>
        <end position="250"/>
    </location>
</feature>
<dbReference type="VEuPathDB" id="TriTrypDB:LtaPh_0403400"/>
<dbReference type="OrthoDB" id="438641at2759"/>
<reference evidence="2" key="1">
    <citation type="submission" date="2019-11" db="EMBL/GenBank/DDBJ databases">
        <title>Leishmania tarentolae CDS.</title>
        <authorList>
            <person name="Goto Y."/>
            <person name="Yamagishi J."/>
        </authorList>
    </citation>
    <scope>NUCLEOTIDE SEQUENCE [LARGE SCALE GENOMIC DNA]</scope>
    <source>
        <strain evidence="2">Parrot Tar II</strain>
    </source>
</reference>
<sequence>MYDQNSMLTLQASTADTTVQWGTAPMCYFCRHIRLSATRRIQQDEVIFMERPAILMPFWPLLPPRSASASTAVTAPRSSSNTDTVGSDMLSVRTTPTPSCCAHCGQQRLLNHVNCPGGCHTVYCSERCRQLALRLYHVVECGGVPPDTNKAGIPESGDDIGARVRRTVAVLQDVFSDWNSYLHHLAHWDTPSTRFTAQHTTFSSAMTPGVSPVSPSPISEASGHDVSQQQVPSDSSGKTHGQGKQSRAPPPILAVTAMRVVARLEAMLLSLALPLELLPQMQNHPAWAAERHAGIRSVARTLRQRGLMVPTSTTPATPGVNLYCTHADPHRLLLLEVLLQQLSVPFFADFNYRASPTVWEGLRRIPCEVTRSSRKAVVTTGHAKSVASPVDDSGLNIFRSLPLPYAPSPISPKAQQKRNCFVELTPAQLEEMLCNVHSMVRRVYRVVAKELVGVPSIPLFGAEAEEDNSLDWGLPGRWNCVELLGFLSSTRAFQQISDFALTSWAVVYPSDISNTVAVPLVVMSPWSCLTVDLRPILGNVPGGAIHSRFMLEHEQRRCMLAYCAAAAGCRGGDDIGGGSGNEDSFLSVHSASSPAAVLTGDGDDSARAGSLHDDLSLQLLEEAARRNCSNLHISLVYTPSTDPAVLAVAKKNITVGDVLWWESLNCREYLSALL</sequence>
<name>A0A640K7V4_LEITA</name>
<feature type="compositionally biased region" description="Low complexity" evidence="1">
    <location>
        <begin position="208"/>
        <end position="236"/>
    </location>
</feature>
<organism evidence="2 3">
    <name type="scientific">Leishmania tarentolae</name>
    <name type="common">Sauroleishmania tarentolae</name>
    <dbReference type="NCBI Taxonomy" id="5689"/>
    <lineage>
        <taxon>Eukaryota</taxon>
        <taxon>Discoba</taxon>
        <taxon>Euglenozoa</taxon>
        <taxon>Kinetoplastea</taxon>
        <taxon>Metakinetoplastina</taxon>
        <taxon>Trypanosomatida</taxon>
        <taxon>Trypanosomatidae</taxon>
        <taxon>Leishmaniinae</taxon>
        <taxon>Leishmania</taxon>
        <taxon>lizard Leishmania</taxon>
    </lineage>
</organism>
<proteinExistence type="predicted"/>